<protein>
    <submittedName>
        <fullName evidence="2">Uncharacterized protein</fullName>
    </submittedName>
</protein>
<dbReference type="EMBL" id="NOXS01000033">
    <property type="protein sequence ID" value="OYQ18215.1"/>
    <property type="molecule type" value="Genomic_DNA"/>
</dbReference>
<feature type="region of interest" description="Disordered" evidence="1">
    <location>
        <begin position="1"/>
        <end position="34"/>
    </location>
</feature>
<dbReference type="AlphaFoldDB" id="A0A255XP54"/>
<sequence length="155" mass="17076">MTTENTNTTAAAAEKSDRPARRYSGKPAADAKTIPSNPAEFFSAFAKSLPGPYIPQHNGIPAETIVDVTAKLIAWPMEQWLDTLYKGYEVALAMHDAVQGFERKIESIVAGGENTAFQSVQKLTNQSLSSLGKFADSPLQSFWNWPSAIQRKKEW</sequence>
<reference evidence="2 3" key="1">
    <citation type="submission" date="2017-07" db="EMBL/GenBank/DDBJ databases">
        <title>Elstera cyanobacteriorum sp. nov., a novel bacterium isolated from cyanobacterial aggregates in a eutrophic lake.</title>
        <authorList>
            <person name="Cai H."/>
        </authorList>
    </citation>
    <scope>NUCLEOTIDE SEQUENCE [LARGE SCALE GENOMIC DNA]</scope>
    <source>
        <strain evidence="2 3">TH019</strain>
    </source>
</reference>
<dbReference type="RefSeq" id="WP_094409777.1">
    <property type="nucleotide sequence ID" value="NZ_BMJZ01000002.1"/>
</dbReference>
<evidence type="ECO:0000256" key="1">
    <source>
        <dbReference type="SAM" id="MobiDB-lite"/>
    </source>
</evidence>
<name>A0A255XP54_9PROT</name>
<dbReference type="OrthoDB" id="9885868at2"/>
<gene>
    <name evidence="2" type="ORF">CHR90_14795</name>
</gene>
<evidence type="ECO:0000313" key="3">
    <source>
        <dbReference type="Proteomes" id="UP000216361"/>
    </source>
</evidence>
<feature type="compositionally biased region" description="Low complexity" evidence="1">
    <location>
        <begin position="1"/>
        <end position="13"/>
    </location>
</feature>
<dbReference type="Proteomes" id="UP000216361">
    <property type="component" value="Unassembled WGS sequence"/>
</dbReference>
<keyword evidence="3" id="KW-1185">Reference proteome</keyword>
<accession>A0A255XP54</accession>
<proteinExistence type="predicted"/>
<evidence type="ECO:0000313" key="2">
    <source>
        <dbReference type="EMBL" id="OYQ18215.1"/>
    </source>
</evidence>
<organism evidence="2 3">
    <name type="scientific">Elstera cyanobacteriorum</name>
    <dbReference type="NCBI Taxonomy" id="2022747"/>
    <lineage>
        <taxon>Bacteria</taxon>
        <taxon>Pseudomonadati</taxon>
        <taxon>Pseudomonadota</taxon>
        <taxon>Alphaproteobacteria</taxon>
        <taxon>Rhodospirillales</taxon>
        <taxon>Rhodospirillaceae</taxon>
        <taxon>Elstera</taxon>
    </lineage>
</organism>
<comment type="caution">
    <text evidence="2">The sequence shown here is derived from an EMBL/GenBank/DDBJ whole genome shotgun (WGS) entry which is preliminary data.</text>
</comment>